<sequence>MTSPRVNKRKTAGRKRRVVADDSRLQEGILVLWNDDKGFGFVRPSMGGDDYFVHISVLEEGTSRRPQVGDTIFYNVASDTPGRRRLSYAAIKGVDVSEKKPTAGILASPRSPLLWTLIGLPILLSCYLMWRTYNPIPFFSYVFLSVLAIMLCGFDKKHAITGQWRVPELYMHVIEFMGGWPGALLAQHDFRHKIRKSRYRLILWGIIAFHGLAWTAFLVSNFVGR</sequence>
<evidence type="ECO:0000313" key="5">
    <source>
        <dbReference type="Proteomes" id="UP000266313"/>
    </source>
</evidence>
<dbReference type="KEGG" id="mmai:sS8_4731"/>
<dbReference type="RefSeq" id="WP_232020400.1">
    <property type="nucleotide sequence ID" value="NZ_AP017928.1"/>
</dbReference>
<keyword evidence="2" id="KW-1133">Transmembrane helix</keyword>
<dbReference type="PANTHER" id="PTHR12962">
    <property type="entry name" value="CALCIUM-REGULATED HEAT STABLE PROTEIN CRHSP-24-RELATED"/>
    <property type="match status" value="1"/>
</dbReference>
<dbReference type="InterPro" id="IPR052069">
    <property type="entry name" value="Ca-reg_mRNA-binding_domain"/>
</dbReference>
<feature type="transmembrane region" description="Helical" evidence="2">
    <location>
        <begin position="201"/>
        <end position="223"/>
    </location>
</feature>
<keyword evidence="2" id="KW-0472">Membrane</keyword>
<dbReference type="Gene3D" id="2.40.50.140">
    <property type="entry name" value="Nucleic acid-binding proteins"/>
    <property type="match status" value="1"/>
</dbReference>
<accession>A0A250KYF0</accession>
<dbReference type="PANTHER" id="PTHR12962:SF1">
    <property type="entry name" value="COLD SHOCK DOMAIN-CONTAINING PROTEIN CG9705"/>
    <property type="match status" value="1"/>
</dbReference>
<dbReference type="PROSITE" id="PS51857">
    <property type="entry name" value="CSD_2"/>
    <property type="match status" value="1"/>
</dbReference>
<dbReference type="SMART" id="SM00357">
    <property type="entry name" value="CSP"/>
    <property type="match status" value="1"/>
</dbReference>
<dbReference type="GO" id="GO:0003730">
    <property type="term" value="F:mRNA 3'-UTR binding"/>
    <property type="evidence" value="ECO:0007669"/>
    <property type="project" value="TreeGrafter"/>
</dbReference>
<dbReference type="AlphaFoldDB" id="A0A250KYF0"/>
<dbReference type="Pfam" id="PF06961">
    <property type="entry name" value="DUF1294"/>
    <property type="match status" value="1"/>
</dbReference>
<dbReference type="InterPro" id="IPR011129">
    <property type="entry name" value="CSD"/>
</dbReference>
<name>A0A250KYF0_9GAMM</name>
<evidence type="ECO:0000313" key="4">
    <source>
        <dbReference type="EMBL" id="BBA36655.1"/>
    </source>
</evidence>
<keyword evidence="1" id="KW-0597">Phosphoprotein</keyword>
<dbReference type="InterPro" id="IPR002059">
    <property type="entry name" value="CSP_DNA-bd"/>
</dbReference>
<dbReference type="Pfam" id="PF00313">
    <property type="entry name" value="CSD"/>
    <property type="match status" value="1"/>
</dbReference>
<evidence type="ECO:0000256" key="1">
    <source>
        <dbReference type="ARBA" id="ARBA00022553"/>
    </source>
</evidence>
<evidence type="ECO:0000256" key="2">
    <source>
        <dbReference type="SAM" id="Phobius"/>
    </source>
</evidence>
<dbReference type="EMBL" id="AP017928">
    <property type="protein sequence ID" value="BBA36655.1"/>
    <property type="molecule type" value="Genomic_DNA"/>
</dbReference>
<dbReference type="GO" id="GO:0043488">
    <property type="term" value="P:regulation of mRNA stability"/>
    <property type="evidence" value="ECO:0007669"/>
    <property type="project" value="TreeGrafter"/>
</dbReference>
<dbReference type="InterPro" id="IPR010718">
    <property type="entry name" value="DUF1294"/>
</dbReference>
<keyword evidence="5" id="KW-1185">Reference proteome</keyword>
<evidence type="ECO:0000259" key="3">
    <source>
        <dbReference type="PROSITE" id="PS51857"/>
    </source>
</evidence>
<keyword evidence="2" id="KW-0812">Transmembrane</keyword>
<proteinExistence type="predicted"/>
<gene>
    <name evidence="4" type="ORF">sS8_4731</name>
</gene>
<organism evidence="4 5">
    <name type="scientific">Methylocaldum marinum</name>
    <dbReference type="NCBI Taxonomy" id="1432792"/>
    <lineage>
        <taxon>Bacteria</taxon>
        <taxon>Pseudomonadati</taxon>
        <taxon>Pseudomonadota</taxon>
        <taxon>Gammaproteobacteria</taxon>
        <taxon>Methylococcales</taxon>
        <taxon>Methylococcaceae</taxon>
        <taxon>Methylocaldum</taxon>
    </lineage>
</organism>
<feature type="transmembrane region" description="Helical" evidence="2">
    <location>
        <begin position="113"/>
        <end position="130"/>
    </location>
</feature>
<dbReference type="Proteomes" id="UP000266313">
    <property type="component" value="Chromosome"/>
</dbReference>
<dbReference type="InterPro" id="IPR012340">
    <property type="entry name" value="NA-bd_OB-fold"/>
</dbReference>
<feature type="domain" description="CSD" evidence="3">
    <location>
        <begin position="25"/>
        <end position="93"/>
    </location>
</feature>
<dbReference type="CDD" id="cd04458">
    <property type="entry name" value="CSP_CDS"/>
    <property type="match status" value="1"/>
</dbReference>
<reference evidence="4 5" key="1">
    <citation type="submission" date="2016-12" db="EMBL/GenBank/DDBJ databases">
        <title>Genome sequencing of Methylocaldum marinum.</title>
        <authorList>
            <person name="Takeuchi M."/>
            <person name="Kamagata Y."/>
            <person name="Hiraoka S."/>
            <person name="Oshima K."/>
            <person name="Hattori M."/>
            <person name="Iwasaki W."/>
        </authorList>
    </citation>
    <scope>NUCLEOTIDE SEQUENCE [LARGE SCALE GENOMIC DNA]</scope>
    <source>
        <strain evidence="4 5">S8</strain>
    </source>
</reference>
<dbReference type="GO" id="GO:0005829">
    <property type="term" value="C:cytosol"/>
    <property type="evidence" value="ECO:0007669"/>
    <property type="project" value="UniProtKB-ARBA"/>
</dbReference>
<feature type="transmembrane region" description="Helical" evidence="2">
    <location>
        <begin position="136"/>
        <end position="154"/>
    </location>
</feature>
<dbReference type="SUPFAM" id="SSF50249">
    <property type="entry name" value="Nucleic acid-binding proteins"/>
    <property type="match status" value="1"/>
</dbReference>
<protein>
    <submittedName>
        <fullName evidence="4">Cold-shock domain family protein</fullName>
    </submittedName>
</protein>